<dbReference type="Gene3D" id="3.20.20.120">
    <property type="entry name" value="Enolase-like C-terminal domain"/>
    <property type="match status" value="1"/>
</dbReference>
<comment type="cofactor">
    <cofactor evidence="5">
        <name>Mg(2+)</name>
        <dbReference type="ChEBI" id="CHEBI:18420"/>
    </cofactor>
    <text evidence="5">Binds 1 Mg(2+) ion per subunit.</text>
</comment>
<keyword evidence="2 5" id="KW-0460">Magnesium</keyword>
<dbReference type="GO" id="GO:0016052">
    <property type="term" value="P:carbohydrate catabolic process"/>
    <property type="evidence" value="ECO:0007669"/>
    <property type="project" value="TreeGrafter"/>
</dbReference>
<evidence type="ECO:0000313" key="7">
    <source>
        <dbReference type="EMBL" id="ARN19364.1"/>
    </source>
</evidence>
<feature type="binding site" evidence="5">
    <location>
        <position position="264"/>
    </location>
    <ligand>
        <name>Mg(2+)</name>
        <dbReference type="ChEBI" id="CHEBI:18420"/>
    </ligand>
</feature>
<dbReference type="PROSITE" id="PS00909">
    <property type="entry name" value="MR_MLE_2"/>
    <property type="match status" value="1"/>
</dbReference>
<organism evidence="7 8">
    <name type="scientific">Piscinibacter gummiphilus</name>
    <dbReference type="NCBI Taxonomy" id="946333"/>
    <lineage>
        <taxon>Bacteria</taxon>
        <taxon>Pseudomonadati</taxon>
        <taxon>Pseudomonadota</taxon>
        <taxon>Betaproteobacteria</taxon>
        <taxon>Burkholderiales</taxon>
        <taxon>Sphaerotilaceae</taxon>
        <taxon>Piscinibacter</taxon>
    </lineage>
</organism>
<proteinExistence type="predicted"/>
<dbReference type="CDD" id="cd03316">
    <property type="entry name" value="MR_like"/>
    <property type="match status" value="1"/>
</dbReference>
<dbReference type="InterPro" id="IPR013342">
    <property type="entry name" value="Mandelate_racemase_C"/>
</dbReference>
<evidence type="ECO:0000256" key="6">
    <source>
        <dbReference type="PIRSR" id="PIRSR633978-4"/>
    </source>
</evidence>
<dbReference type="RefSeq" id="WP_085749622.1">
    <property type="nucleotide sequence ID" value="NZ_BSPR01000002.1"/>
</dbReference>
<feature type="binding site" evidence="4">
    <location>
        <position position="334"/>
    </location>
    <ligand>
        <name>substrate</name>
    </ligand>
</feature>
<feature type="binding site" evidence="5">
    <location>
        <position position="238"/>
    </location>
    <ligand>
        <name>Mg(2+)</name>
        <dbReference type="ChEBI" id="CHEBI:18420"/>
    </ligand>
</feature>
<feature type="binding site" evidence="4">
    <location>
        <position position="214"/>
    </location>
    <ligand>
        <name>substrate</name>
    </ligand>
</feature>
<dbReference type="PANTHER" id="PTHR13794">
    <property type="entry name" value="ENOLASE SUPERFAMILY, MANDELATE RACEMASE"/>
    <property type="match status" value="1"/>
</dbReference>
<evidence type="ECO:0000256" key="4">
    <source>
        <dbReference type="PIRSR" id="PIRSR633978-2"/>
    </source>
</evidence>
<dbReference type="PANTHER" id="PTHR13794:SF58">
    <property type="entry name" value="MITOCHONDRIAL ENOLASE SUPERFAMILY MEMBER 1"/>
    <property type="match status" value="1"/>
</dbReference>
<feature type="binding site" evidence="5">
    <location>
        <position position="212"/>
    </location>
    <ligand>
        <name>Mg(2+)</name>
        <dbReference type="ChEBI" id="CHEBI:18420"/>
    </ligand>
</feature>
<dbReference type="STRING" id="946333.A4W93_05245"/>
<evidence type="ECO:0000256" key="2">
    <source>
        <dbReference type="ARBA" id="ARBA00022842"/>
    </source>
</evidence>
<dbReference type="InterPro" id="IPR029017">
    <property type="entry name" value="Enolase-like_N"/>
</dbReference>
<dbReference type="Pfam" id="PF02746">
    <property type="entry name" value="MR_MLE_N"/>
    <property type="match status" value="1"/>
</dbReference>
<dbReference type="InterPro" id="IPR046945">
    <property type="entry name" value="RHMD-like"/>
</dbReference>
<feature type="site" description="Increases basicity of active site His" evidence="6">
    <location>
        <position position="287"/>
    </location>
</feature>
<feature type="active site" description="Proton acceptor" evidence="3">
    <location>
        <position position="183"/>
    </location>
</feature>
<keyword evidence="1 5" id="KW-0479">Metal-binding</keyword>
<dbReference type="InterPro" id="IPR036849">
    <property type="entry name" value="Enolase-like_C_sf"/>
</dbReference>
<feature type="binding site" evidence="4">
    <location>
        <position position="181"/>
    </location>
    <ligand>
        <name>substrate</name>
    </ligand>
</feature>
<dbReference type="SFLD" id="SFLDS00001">
    <property type="entry name" value="Enolase"/>
    <property type="match status" value="1"/>
</dbReference>
<dbReference type="InterPro" id="IPR018110">
    <property type="entry name" value="Mandel_Rmase/mucon_lact_enz_CS"/>
</dbReference>
<dbReference type="GO" id="GO:0008867">
    <property type="term" value="F:galactarate dehydratase activity"/>
    <property type="evidence" value="ECO:0007669"/>
    <property type="project" value="InterPro"/>
</dbReference>
<dbReference type="GO" id="GO:0000287">
    <property type="term" value="F:magnesium ion binding"/>
    <property type="evidence" value="ECO:0007669"/>
    <property type="project" value="TreeGrafter"/>
</dbReference>
<dbReference type="InterPro" id="IPR029065">
    <property type="entry name" value="Enolase_C-like"/>
</dbReference>
<dbReference type="SMART" id="SM00922">
    <property type="entry name" value="MR_MLE"/>
    <property type="match status" value="1"/>
</dbReference>
<dbReference type="SFLD" id="SFLDG00179">
    <property type="entry name" value="mandelate_racemase"/>
    <property type="match status" value="1"/>
</dbReference>
<evidence type="ECO:0000313" key="8">
    <source>
        <dbReference type="Proteomes" id="UP000193427"/>
    </source>
</evidence>
<dbReference type="OrthoDB" id="8609034at2"/>
<evidence type="ECO:0000256" key="1">
    <source>
        <dbReference type="ARBA" id="ARBA00022723"/>
    </source>
</evidence>
<dbReference type="AlphaFoldDB" id="A0A1W6L536"/>
<name>A0A1W6L536_9BURK</name>
<dbReference type="SFLD" id="SFLDF00134">
    <property type="entry name" value="L-talarate/galactarate_dehydra"/>
    <property type="match status" value="1"/>
</dbReference>
<feature type="binding site" evidence="4">
    <location>
        <begin position="32"/>
        <end position="34"/>
    </location>
    <ligand>
        <name>substrate</name>
    </ligand>
</feature>
<feature type="binding site" evidence="4">
    <location>
        <begin position="68"/>
        <end position="69"/>
    </location>
    <ligand>
        <name>substrate</name>
    </ligand>
</feature>
<dbReference type="Proteomes" id="UP000193427">
    <property type="component" value="Chromosome"/>
</dbReference>
<evidence type="ECO:0000256" key="3">
    <source>
        <dbReference type="PIRSR" id="PIRSR633978-1"/>
    </source>
</evidence>
<dbReference type="SUPFAM" id="SSF51604">
    <property type="entry name" value="Enolase C-terminal domain-like"/>
    <property type="match status" value="1"/>
</dbReference>
<protein>
    <submittedName>
        <fullName evidence="7">Mandelate racemase/muconate lactonizing protein</fullName>
    </submittedName>
</protein>
<dbReference type="InterPro" id="IPR033978">
    <property type="entry name" value="L-talarate_dehydratase"/>
</dbReference>
<dbReference type="Gene3D" id="3.30.390.10">
    <property type="entry name" value="Enolase-like, N-terminal domain"/>
    <property type="match status" value="1"/>
</dbReference>
<dbReference type="NCBIfam" id="NF047820">
    <property type="entry name" value="TalGalacDh"/>
    <property type="match status" value="1"/>
</dbReference>
<accession>A0A1W6L536</accession>
<dbReference type="SUPFAM" id="SSF54826">
    <property type="entry name" value="Enolase N-terminal domain-like"/>
    <property type="match status" value="1"/>
</dbReference>
<reference evidence="7 8" key="1">
    <citation type="submission" date="2016-04" db="EMBL/GenBank/DDBJ databases">
        <title>Complete genome sequence of natural rubber-degrading, novel Gram-negative bacterium, Rhizobacter gummiphilus strain NS21.</title>
        <authorList>
            <person name="Tabata M."/>
            <person name="Kasai D."/>
            <person name="Fukuda M."/>
        </authorList>
    </citation>
    <scope>NUCLEOTIDE SEQUENCE [LARGE SCALE GENOMIC DNA]</scope>
    <source>
        <strain evidence="7 8">NS21</strain>
    </source>
</reference>
<dbReference type="GO" id="GO:1990594">
    <property type="term" value="F:L-altrarate dehydratase activity"/>
    <property type="evidence" value="ECO:0007669"/>
    <property type="project" value="InterPro"/>
</dbReference>
<dbReference type="InterPro" id="IPR013341">
    <property type="entry name" value="Mandelate_racemase_N_dom"/>
</dbReference>
<feature type="active site" description="Proton donor/acceptor" evidence="3">
    <location>
        <position position="314"/>
    </location>
</feature>
<sequence length="384" mass="41852">MTASLIPSSSPDAIAWIRLSSCYLPLAQPISDAKVLTGRQKPMTEIAMLFAEVETRDGHRGLGLSYAKRAGGPGQFAHAKEVAPALLGEDPNDIARLWTKLCWAGASVGRSGLATQAIGAFDVALYDMKARRAGLSLSKLLGAQRESVACYNTSGGFLHTPLDQLVTNALASRERGIGGIKLKVGHPDGRQDLARVEAVRKALGDEAPLMVDANQQWTRPAAQRMCRALEPYNLVWIEEPLDAYDNEGHAALCTAFETPIATGEMLTSAGEHAELIRTRAADYLMPDAPRVGGITPFLKIAALAEHAGLMLGPHFAMELHVHLAAIYATEPWVEHFDWLEPLFEERLQIRDGRMLVPTRPGLGLTLSEQARRWTRETVEIGERP</sequence>
<dbReference type="Pfam" id="PF13378">
    <property type="entry name" value="MR_MLE_C"/>
    <property type="match status" value="1"/>
</dbReference>
<dbReference type="KEGG" id="rgu:A4W93_05245"/>
<dbReference type="EMBL" id="CP015118">
    <property type="protein sequence ID" value="ARN19364.1"/>
    <property type="molecule type" value="Genomic_DNA"/>
</dbReference>
<gene>
    <name evidence="7" type="ORF">A4W93_05245</name>
</gene>
<dbReference type="GO" id="GO:0009063">
    <property type="term" value="P:amino acid catabolic process"/>
    <property type="evidence" value="ECO:0007669"/>
    <property type="project" value="InterPro"/>
</dbReference>
<keyword evidence="8" id="KW-1185">Reference proteome</keyword>
<evidence type="ECO:0000256" key="5">
    <source>
        <dbReference type="PIRSR" id="PIRSR633978-3"/>
    </source>
</evidence>